<feature type="domain" description="CBS" evidence="4">
    <location>
        <begin position="94"/>
        <end position="150"/>
    </location>
</feature>
<dbReference type="RefSeq" id="WP_187783443.1">
    <property type="nucleotide sequence ID" value="NZ_JACTVA010000006.1"/>
</dbReference>
<keyword evidence="6" id="KW-1185">Reference proteome</keyword>
<evidence type="ECO:0000256" key="1">
    <source>
        <dbReference type="ARBA" id="ARBA00023122"/>
    </source>
</evidence>
<proteinExistence type="predicted"/>
<dbReference type="PROSITE" id="PS50914">
    <property type="entry name" value="BON"/>
    <property type="match status" value="1"/>
</dbReference>
<dbReference type="InterPro" id="IPR051257">
    <property type="entry name" value="Diverse_CBS-Domain"/>
</dbReference>
<feature type="domain" description="BON" evidence="3">
    <location>
        <begin position="155"/>
        <end position="223"/>
    </location>
</feature>
<dbReference type="SMART" id="SM00116">
    <property type="entry name" value="CBS"/>
    <property type="match status" value="2"/>
</dbReference>
<dbReference type="SUPFAM" id="SSF54631">
    <property type="entry name" value="CBS-domain pair"/>
    <property type="match status" value="1"/>
</dbReference>
<evidence type="ECO:0000259" key="4">
    <source>
        <dbReference type="PROSITE" id="PS51371"/>
    </source>
</evidence>
<evidence type="ECO:0000313" key="5">
    <source>
        <dbReference type="EMBL" id="MBC9206263.1"/>
    </source>
</evidence>
<protein>
    <submittedName>
        <fullName evidence="5">CBS domain-containing protein</fullName>
    </submittedName>
</protein>
<dbReference type="InterPro" id="IPR046342">
    <property type="entry name" value="CBS_dom_sf"/>
</dbReference>
<dbReference type="InterPro" id="IPR007055">
    <property type="entry name" value="BON_dom"/>
</dbReference>
<dbReference type="PROSITE" id="PS51371">
    <property type="entry name" value="CBS"/>
    <property type="match status" value="2"/>
</dbReference>
<dbReference type="Proteomes" id="UP000626026">
    <property type="component" value="Unassembled WGS sequence"/>
</dbReference>
<dbReference type="CDD" id="cd04586">
    <property type="entry name" value="CBS_pair_BON_assoc"/>
    <property type="match status" value="1"/>
</dbReference>
<name>A0ABR7RIW6_9PROT</name>
<dbReference type="Pfam" id="PF00571">
    <property type="entry name" value="CBS"/>
    <property type="match status" value="2"/>
</dbReference>
<dbReference type="PANTHER" id="PTHR43080:SF26">
    <property type="entry name" value="REGULATORY PROTEIN"/>
    <property type="match status" value="1"/>
</dbReference>
<dbReference type="EMBL" id="JACTVA010000006">
    <property type="protein sequence ID" value="MBC9206263.1"/>
    <property type="molecule type" value="Genomic_DNA"/>
</dbReference>
<keyword evidence="1 2" id="KW-0129">CBS domain</keyword>
<evidence type="ECO:0000256" key="2">
    <source>
        <dbReference type="PROSITE-ProRule" id="PRU00703"/>
    </source>
</evidence>
<evidence type="ECO:0000313" key="6">
    <source>
        <dbReference type="Proteomes" id="UP000626026"/>
    </source>
</evidence>
<gene>
    <name evidence="5" type="ORF">IBL26_05400</name>
</gene>
<accession>A0ABR7RIW6</accession>
<dbReference type="InterPro" id="IPR000644">
    <property type="entry name" value="CBS_dom"/>
</dbReference>
<organism evidence="5 6">
    <name type="scientific">Teichococcus aerophilus</name>
    <dbReference type="NCBI Taxonomy" id="1224513"/>
    <lineage>
        <taxon>Bacteria</taxon>
        <taxon>Pseudomonadati</taxon>
        <taxon>Pseudomonadota</taxon>
        <taxon>Alphaproteobacteria</taxon>
        <taxon>Acetobacterales</taxon>
        <taxon>Roseomonadaceae</taxon>
        <taxon>Roseomonas</taxon>
    </lineage>
</organism>
<dbReference type="PIRSF" id="PIRSF036990">
    <property type="entry name" value="UCP036990_CBS_BON"/>
    <property type="match status" value="1"/>
</dbReference>
<sequence length="228" mass="24907">MFVRDIMTREVMTVTPETPVPALAALFAERGISGVPVVEASGNLIGLVTEGDLIRRLVAEDEQPRSWLSRLFGSSPQQAHQYAQIHGQRARDVMSTQLQVVGEDDTVSHAASLLEKHHIRRLPVVKDGKLLGILSRADMMRALLAPIAKSDAPVSDRELLLRVRAEMRKQSWADSYLIFADVADGVVTFHGFSRSADVERALRALGEGIPGVKAVKLDLAPKPAFVAD</sequence>
<reference evidence="5 6" key="1">
    <citation type="journal article" date="2013" name="Int. J. Syst. Evol. Microbiol.">
        <title>Roseomonas aerophila sp. nov., isolated from air.</title>
        <authorList>
            <person name="Kim S.J."/>
            <person name="Weon H.Y."/>
            <person name="Ahn J.H."/>
            <person name="Hong S.B."/>
            <person name="Seok S.J."/>
            <person name="Whang K.S."/>
            <person name="Kwon S.W."/>
        </authorList>
    </citation>
    <scope>NUCLEOTIDE SEQUENCE [LARGE SCALE GENOMIC DNA]</scope>
    <source>
        <strain evidence="5 6">NBRC 108923</strain>
    </source>
</reference>
<dbReference type="PANTHER" id="PTHR43080">
    <property type="entry name" value="CBS DOMAIN-CONTAINING PROTEIN CBSX3, MITOCHONDRIAL"/>
    <property type="match status" value="1"/>
</dbReference>
<evidence type="ECO:0000259" key="3">
    <source>
        <dbReference type="PROSITE" id="PS50914"/>
    </source>
</evidence>
<feature type="domain" description="CBS" evidence="4">
    <location>
        <begin position="7"/>
        <end position="65"/>
    </location>
</feature>
<dbReference type="Gene3D" id="3.10.580.10">
    <property type="entry name" value="CBS-domain"/>
    <property type="match status" value="1"/>
</dbReference>
<dbReference type="InterPro" id="IPR017080">
    <property type="entry name" value="UCP036990_CBS_BON"/>
</dbReference>
<comment type="caution">
    <text evidence="5">The sequence shown here is derived from an EMBL/GenBank/DDBJ whole genome shotgun (WGS) entry which is preliminary data.</text>
</comment>